<dbReference type="EMBL" id="JAMJPK010000003">
    <property type="protein sequence ID" value="MCL7940310.1"/>
    <property type="molecule type" value="Genomic_DNA"/>
</dbReference>
<evidence type="ECO:0000313" key="6">
    <source>
        <dbReference type="EMBL" id="MCL7940310.1"/>
    </source>
</evidence>
<dbReference type="RefSeq" id="WP_250060364.1">
    <property type="nucleotide sequence ID" value="NZ_JAMJPK010000003.1"/>
</dbReference>
<sequence>MRQLRWGILSTAGIARKAMIPAIQAAPNARLLAIASESGKACDVSGQFAIPRAYHSFLALLEDPEIDAVYVPLPNSLHARWVIKAARHGKHVLCEKPAALTAREARSMQAACDQAGVCLMEGYMYRHHPQHTRVREILESGEIGEVRLVRGQFSFLLDTTATNIRLERDSAGGSLHDVGCYPLDVIRRLLGMPDQVSVLGRVPSELGVDVTASGILRYADGRQAEFSSSFEQAMVNRYEVVGTHGTLLVPMAFRPDKQGGVGELVITDEQRRRRSEFVYGDQYPAQVEAFSAWVLGDRPAPDPTAELTDQARLIEACRQSLEAHQPISSPTPVIVRTRPITTPDPTDHPFEEDTP</sequence>
<evidence type="ECO:0000256" key="3">
    <source>
        <dbReference type="SAM" id="MobiDB-lite"/>
    </source>
</evidence>
<accession>A0ABT0T1P1</accession>
<dbReference type="Gene3D" id="3.30.360.10">
    <property type="entry name" value="Dihydrodipicolinate Reductase, domain 2"/>
    <property type="match status" value="1"/>
</dbReference>
<dbReference type="Gene3D" id="3.40.50.720">
    <property type="entry name" value="NAD(P)-binding Rossmann-like Domain"/>
    <property type="match status" value="1"/>
</dbReference>
<dbReference type="SUPFAM" id="SSF55347">
    <property type="entry name" value="Glyceraldehyde-3-phosphate dehydrogenase-like, C-terminal domain"/>
    <property type="match status" value="1"/>
</dbReference>
<dbReference type="PANTHER" id="PTHR22604:SF105">
    <property type="entry name" value="TRANS-1,2-DIHYDROBENZENE-1,2-DIOL DEHYDROGENASE"/>
    <property type="match status" value="1"/>
</dbReference>
<feature type="region of interest" description="Disordered" evidence="3">
    <location>
        <begin position="325"/>
        <end position="355"/>
    </location>
</feature>
<protein>
    <submittedName>
        <fullName evidence="6">Gfo/Idh/MocA family oxidoreductase</fullName>
    </submittedName>
</protein>
<keyword evidence="2" id="KW-0560">Oxidoreductase</keyword>
<dbReference type="Pfam" id="PF01408">
    <property type="entry name" value="GFO_IDH_MocA"/>
    <property type="match status" value="1"/>
</dbReference>
<name>A0ABT0T1P1_9GAMM</name>
<feature type="domain" description="Gfo/Idh/MocA-like oxidoreductase N-terminal" evidence="4">
    <location>
        <begin position="5"/>
        <end position="123"/>
    </location>
</feature>
<gene>
    <name evidence="6" type="ORF">M8009_08360</name>
</gene>
<keyword evidence="7" id="KW-1185">Reference proteome</keyword>
<feature type="compositionally biased region" description="Basic and acidic residues" evidence="3">
    <location>
        <begin position="345"/>
        <end position="355"/>
    </location>
</feature>
<evidence type="ECO:0000256" key="1">
    <source>
        <dbReference type="ARBA" id="ARBA00010928"/>
    </source>
</evidence>
<dbReference type="InterPro" id="IPR050984">
    <property type="entry name" value="Gfo/Idh/MocA_domain"/>
</dbReference>
<dbReference type="SUPFAM" id="SSF51735">
    <property type="entry name" value="NAD(P)-binding Rossmann-fold domains"/>
    <property type="match status" value="1"/>
</dbReference>
<evidence type="ECO:0000313" key="7">
    <source>
        <dbReference type="Proteomes" id="UP001165369"/>
    </source>
</evidence>
<dbReference type="Proteomes" id="UP001165369">
    <property type="component" value="Unassembled WGS sequence"/>
</dbReference>
<reference evidence="6" key="1">
    <citation type="submission" date="2022-05" db="EMBL/GenBank/DDBJ databases">
        <title>Halomonas geminus sp. nov. and Halomonas llamarensis sp. nov. isolated from high-altitude salars of the Atacama Desert.</title>
        <authorList>
            <person name="Hintersatz C."/>
            <person name="Rojas L.A."/>
            <person name="Wei T.-S."/>
            <person name="Kutschke S."/>
            <person name="Lehmann F."/>
            <person name="Jain R."/>
            <person name="Pollmann K."/>
        </authorList>
    </citation>
    <scope>NUCLEOTIDE SEQUENCE</scope>
    <source>
        <strain evidence="6">ATCH28</strain>
    </source>
</reference>
<organism evidence="6 7">
    <name type="scientific">Halomonas gemina</name>
    <dbReference type="NCBI Taxonomy" id="2945105"/>
    <lineage>
        <taxon>Bacteria</taxon>
        <taxon>Pseudomonadati</taxon>
        <taxon>Pseudomonadota</taxon>
        <taxon>Gammaproteobacteria</taxon>
        <taxon>Oceanospirillales</taxon>
        <taxon>Halomonadaceae</taxon>
        <taxon>Halomonas</taxon>
    </lineage>
</organism>
<evidence type="ECO:0000256" key="2">
    <source>
        <dbReference type="ARBA" id="ARBA00023002"/>
    </source>
</evidence>
<dbReference type="InterPro" id="IPR055170">
    <property type="entry name" value="GFO_IDH_MocA-like_dom"/>
</dbReference>
<evidence type="ECO:0000259" key="5">
    <source>
        <dbReference type="Pfam" id="PF22725"/>
    </source>
</evidence>
<feature type="domain" description="GFO/IDH/MocA-like oxidoreductase" evidence="5">
    <location>
        <begin position="132"/>
        <end position="247"/>
    </location>
</feature>
<comment type="caution">
    <text evidence="6">The sequence shown here is derived from an EMBL/GenBank/DDBJ whole genome shotgun (WGS) entry which is preliminary data.</text>
</comment>
<proteinExistence type="inferred from homology"/>
<comment type="similarity">
    <text evidence="1">Belongs to the Gfo/Idh/MocA family.</text>
</comment>
<dbReference type="Pfam" id="PF22725">
    <property type="entry name" value="GFO_IDH_MocA_C3"/>
    <property type="match status" value="1"/>
</dbReference>
<dbReference type="InterPro" id="IPR000683">
    <property type="entry name" value="Gfo/Idh/MocA-like_OxRdtase_N"/>
</dbReference>
<evidence type="ECO:0000259" key="4">
    <source>
        <dbReference type="Pfam" id="PF01408"/>
    </source>
</evidence>
<dbReference type="PANTHER" id="PTHR22604">
    <property type="entry name" value="OXIDOREDUCTASES"/>
    <property type="match status" value="1"/>
</dbReference>
<dbReference type="InterPro" id="IPR036291">
    <property type="entry name" value="NAD(P)-bd_dom_sf"/>
</dbReference>